<dbReference type="CDD" id="cd00082">
    <property type="entry name" value="HisKA"/>
    <property type="match status" value="1"/>
</dbReference>
<feature type="chain" id="PRO_5002242959" description="histidine kinase" evidence="13">
    <location>
        <begin position="22"/>
        <end position="457"/>
    </location>
</feature>
<proteinExistence type="predicted"/>
<keyword evidence="13" id="KW-0732">Signal</keyword>
<keyword evidence="5" id="KW-0808">Transferase</keyword>
<dbReference type="InterPro" id="IPR003594">
    <property type="entry name" value="HATPase_dom"/>
</dbReference>
<keyword evidence="6 12" id="KW-0812">Transmembrane</keyword>
<keyword evidence="7 16" id="KW-0418">Kinase</keyword>
<dbReference type="Pfam" id="PF02518">
    <property type="entry name" value="HATPase_c"/>
    <property type="match status" value="1"/>
</dbReference>
<evidence type="ECO:0000259" key="14">
    <source>
        <dbReference type="PROSITE" id="PS50109"/>
    </source>
</evidence>
<dbReference type="SUPFAM" id="SSF47384">
    <property type="entry name" value="Homodimeric domain of signal transducing histidine kinase"/>
    <property type="match status" value="1"/>
</dbReference>
<dbReference type="PROSITE" id="PS50885">
    <property type="entry name" value="HAMP"/>
    <property type="match status" value="1"/>
</dbReference>
<feature type="transmembrane region" description="Helical" evidence="12">
    <location>
        <begin position="155"/>
        <end position="173"/>
    </location>
</feature>
<dbReference type="Gene3D" id="6.10.340.10">
    <property type="match status" value="1"/>
</dbReference>
<dbReference type="InterPro" id="IPR005467">
    <property type="entry name" value="His_kinase_dom"/>
</dbReference>
<dbReference type="Pfam" id="PF00672">
    <property type="entry name" value="HAMP"/>
    <property type="match status" value="1"/>
</dbReference>
<evidence type="ECO:0000259" key="15">
    <source>
        <dbReference type="PROSITE" id="PS50885"/>
    </source>
</evidence>
<evidence type="ECO:0000256" key="11">
    <source>
        <dbReference type="SAM" id="Coils"/>
    </source>
</evidence>
<accession>A0A0D1LD56</accession>
<keyword evidence="17" id="KW-1185">Reference proteome</keyword>
<organism evidence="16 17">
    <name type="scientific">Mycolicibacterium llatzerense</name>
    <dbReference type="NCBI Taxonomy" id="280871"/>
    <lineage>
        <taxon>Bacteria</taxon>
        <taxon>Bacillati</taxon>
        <taxon>Actinomycetota</taxon>
        <taxon>Actinomycetes</taxon>
        <taxon>Mycobacteriales</taxon>
        <taxon>Mycobacteriaceae</taxon>
        <taxon>Mycolicibacterium</taxon>
    </lineage>
</organism>
<evidence type="ECO:0000256" key="13">
    <source>
        <dbReference type="SAM" id="SignalP"/>
    </source>
</evidence>
<dbReference type="InterPro" id="IPR003661">
    <property type="entry name" value="HisK_dim/P_dom"/>
</dbReference>
<name>A0A0D1LD56_9MYCO</name>
<dbReference type="SMART" id="SM00388">
    <property type="entry name" value="HisKA"/>
    <property type="match status" value="1"/>
</dbReference>
<evidence type="ECO:0000256" key="7">
    <source>
        <dbReference type="ARBA" id="ARBA00022777"/>
    </source>
</evidence>
<dbReference type="GO" id="GO:0005886">
    <property type="term" value="C:plasma membrane"/>
    <property type="evidence" value="ECO:0007669"/>
    <property type="project" value="UniProtKB-SubCell"/>
</dbReference>
<evidence type="ECO:0000256" key="12">
    <source>
        <dbReference type="SAM" id="Phobius"/>
    </source>
</evidence>
<comment type="catalytic activity">
    <reaction evidence="1">
        <text>ATP + protein L-histidine = ADP + protein N-phospho-L-histidine.</text>
        <dbReference type="EC" id="2.7.13.3"/>
    </reaction>
</comment>
<keyword evidence="9" id="KW-0902">Two-component regulatory system</keyword>
<evidence type="ECO:0000256" key="9">
    <source>
        <dbReference type="ARBA" id="ARBA00023012"/>
    </source>
</evidence>
<dbReference type="InterPro" id="IPR036097">
    <property type="entry name" value="HisK_dim/P_sf"/>
</dbReference>
<dbReference type="InterPro" id="IPR050428">
    <property type="entry name" value="TCS_sensor_his_kinase"/>
</dbReference>
<feature type="coiled-coil region" evidence="11">
    <location>
        <begin position="262"/>
        <end position="296"/>
    </location>
</feature>
<dbReference type="SUPFAM" id="SSF55874">
    <property type="entry name" value="ATPase domain of HSP90 chaperone/DNA topoisomerase II/histidine kinase"/>
    <property type="match status" value="1"/>
</dbReference>
<dbReference type="PROSITE" id="PS50109">
    <property type="entry name" value="HIS_KIN"/>
    <property type="match status" value="1"/>
</dbReference>
<evidence type="ECO:0000256" key="10">
    <source>
        <dbReference type="ARBA" id="ARBA00023136"/>
    </source>
</evidence>
<evidence type="ECO:0000256" key="4">
    <source>
        <dbReference type="ARBA" id="ARBA00022553"/>
    </source>
</evidence>
<evidence type="ECO:0000256" key="6">
    <source>
        <dbReference type="ARBA" id="ARBA00022692"/>
    </source>
</evidence>
<dbReference type="PATRIC" id="fig|280871.6.peg.3092"/>
<dbReference type="STRING" id="280871.TL10_14885"/>
<keyword evidence="8 12" id="KW-1133">Transmembrane helix</keyword>
<evidence type="ECO:0000313" key="17">
    <source>
        <dbReference type="Proteomes" id="UP000032221"/>
    </source>
</evidence>
<evidence type="ECO:0000256" key="2">
    <source>
        <dbReference type="ARBA" id="ARBA00004236"/>
    </source>
</evidence>
<sequence>MGLRVRALLMTLLLIATAALAIPLALSLADHRTNVLHTERERQLATLADIAATADAPDTELVDRYHQVYGEGALIVDADGRTMAASGLTATDPGVTTAAERALSDAPDAPRARIMPWDRRSMLEAKGIRRNGELVGAVVLNVDPTVAARDITTDWLWIAAGCIVLLGLAAVAAQSLTRWVLRPLVGLERAVEDMAGGIAGQPAQVSGPPELRRFTSAFNAMAQAVHASLDHQRRLIADASHQLRNPLAAIRLRADTLEDHVAESGRLTYDSLSAELDRLENLLAQLLRLARAEQASHSHKSGLVAAVHDSTDLDSVAEQRLDFWRATADRNDQRLRFDPTHPHLAVQMPRHDVEQLLDIALDNALRYSGTGTTVTVSTVPTDSGIDLTVSDDGPGLPTDTIAHAATRFWRGHTDSEGTGLGLAIATEIAAAHGGLASVTRSPDGGLAVHYHLPTSAS</sequence>
<dbReference type="EMBL" id="JXST01000019">
    <property type="protein sequence ID" value="KIU16252.1"/>
    <property type="molecule type" value="Genomic_DNA"/>
</dbReference>
<dbReference type="Gene3D" id="3.30.565.10">
    <property type="entry name" value="Histidine kinase-like ATPase, C-terminal domain"/>
    <property type="match status" value="1"/>
</dbReference>
<dbReference type="PRINTS" id="PR00344">
    <property type="entry name" value="BCTRLSENSOR"/>
</dbReference>
<keyword evidence="4" id="KW-0597">Phosphoprotein</keyword>
<dbReference type="OrthoDB" id="9786919at2"/>
<dbReference type="SMART" id="SM00387">
    <property type="entry name" value="HATPase_c"/>
    <property type="match status" value="1"/>
</dbReference>
<dbReference type="CDD" id="cd06225">
    <property type="entry name" value="HAMP"/>
    <property type="match status" value="1"/>
</dbReference>
<dbReference type="InterPro" id="IPR004358">
    <property type="entry name" value="Sig_transdc_His_kin-like_C"/>
</dbReference>
<dbReference type="SMART" id="SM00304">
    <property type="entry name" value="HAMP"/>
    <property type="match status" value="1"/>
</dbReference>
<dbReference type="PANTHER" id="PTHR45436:SF5">
    <property type="entry name" value="SENSOR HISTIDINE KINASE TRCS"/>
    <property type="match status" value="1"/>
</dbReference>
<dbReference type="PANTHER" id="PTHR45436">
    <property type="entry name" value="SENSOR HISTIDINE KINASE YKOH"/>
    <property type="match status" value="1"/>
</dbReference>
<feature type="domain" description="HAMP" evidence="15">
    <location>
        <begin position="178"/>
        <end position="230"/>
    </location>
</feature>
<dbReference type="Proteomes" id="UP000032221">
    <property type="component" value="Unassembled WGS sequence"/>
</dbReference>
<comment type="subcellular location">
    <subcellularLocation>
        <location evidence="2">Cell membrane</location>
    </subcellularLocation>
</comment>
<protein>
    <recommendedName>
        <fullName evidence="3">histidine kinase</fullName>
        <ecNumber evidence="3">2.7.13.3</ecNumber>
    </recommendedName>
</protein>
<dbReference type="Gene3D" id="1.10.287.130">
    <property type="match status" value="1"/>
</dbReference>
<keyword evidence="11" id="KW-0175">Coiled coil</keyword>
<gene>
    <name evidence="16" type="ORF">TL10_14885</name>
</gene>
<dbReference type="GO" id="GO:0000155">
    <property type="term" value="F:phosphorelay sensor kinase activity"/>
    <property type="evidence" value="ECO:0007669"/>
    <property type="project" value="InterPro"/>
</dbReference>
<dbReference type="AlphaFoldDB" id="A0A0D1LD56"/>
<dbReference type="CDD" id="cd00075">
    <property type="entry name" value="HATPase"/>
    <property type="match status" value="1"/>
</dbReference>
<evidence type="ECO:0000256" key="1">
    <source>
        <dbReference type="ARBA" id="ARBA00000085"/>
    </source>
</evidence>
<dbReference type="InterPro" id="IPR003660">
    <property type="entry name" value="HAMP_dom"/>
</dbReference>
<dbReference type="EC" id="2.7.13.3" evidence="3"/>
<feature type="signal peptide" evidence="13">
    <location>
        <begin position="1"/>
        <end position="21"/>
    </location>
</feature>
<evidence type="ECO:0000313" key="16">
    <source>
        <dbReference type="EMBL" id="KIU16252.1"/>
    </source>
</evidence>
<reference evidence="16 17" key="1">
    <citation type="submission" date="2015-01" db="EMBL/GenBank/DDBJ databases">
        <title>Genome sequence of Mycobacterium llatzerense and Mycobacterium immunogenum recovered from brain abscess.</title>
        <authorList>
            <person name="Greninger A.L."/>
            <person name="Langelier C."/>
            <person name="Cunningham G."/>
            <person name="Chiu C.Y."/>
            <person name="Miller S."/>
        </authorList>
    </citation>
    <scope>NUCLEOTIDE SEQUENCE [LARGE SCALE GENOMIC DNA]</scope>
    <source>
        <strain evidence="16 17">CLUC14</strain>
    </source>
</reference>
<feature type="domain" description="Histidine kinase" evidence="14">
    <location>
        <begin position="238"/>
        <end position="456"/>
    </location>
</feature>
<keyword evidence="10 12" id="KW-0472">Membrane</keyword>
<evidence type="ECO:0000256" key="5">
    <source>
        <dbReference type="ARBA" id="ARBA00022679"/>
    </source>
</evidence>
<dbReference type="InterPro" id="IPR036890">
    <property type="entry name" value="HATPase_C_sf"/>
</dbReference>
<evidence type="ECO:0000256" key="8">
    <source>
        <dbReference type="ARBA" id="ARBA00022989"/>
    </source>
</evidence>
<dbReference type="Pfam" id="PF00512">
    <property type="entry name" value="HisKA"/>
    <property type="match status" value="1"/>
</dbReference>
<evidence type="ECO:0000256" key="3">
    <source>
        <dbReference type="ARBA" id="ARBA00012438"/>
    </source>
</evidence>
<comment type="caution">
    <text evidence="16">The sequence shown here is derived from an EMBL/GenBank/DDBJ whole genome shotgun (WGS) entry which is preliminary data.</text>
</comment>